<evidence type="ECO:0000313" key="2">
    <source>
        <dbReference type="EMBL" id="CAA9385065.1"/>
    </source>
</evidence>
<dbReference type="AlphaFoldDB" id="A0A6J4NEC2"/>
<evidence type="ECO:0000256" key="1">
    <source>
        <dbReference type="SAM" id="MobiDB-lite"/>
    </source>
</evidence>
<protein>
    <submittedName>
        <fullName evidence="2">Uncharacterized protein</fullName>
    </submittedName>
</protein>
<sequence>STLWLVRMRPRLTRRRGPWPIAGLRKLPTSVLASPFTQLSFPPPTSKPPSWCPVCAASAMRYTPRLPDGWNRLHATTSPSNAAFHAMSYSERSLPMKSTRSTSLRPTASRLRSIPTIRYVFGRQLAGNMPSPGCWAFRRVTFSAAHATRSGPPSRHPHGGMNSLRRLTD</sequence>
<feature type="non-terminal residue" evidence="2">
    <location>
        <position position="169"/>
    </location>
</feature>
<dbReference type="EMBL" id="CADCTR010003159">
    <property type="protein sequence ID" value="CAA9385065.1"/>
    <property type="molecule type" value="Genomic_DNA"/>
</dbReference>
<name>A0A6J4NEC2_9CHLR</name>
<accession>A0A6J4NEC2</accession>
<feature type="region of interest" description="Disordered" evidence="1">
    <location>
        <begin position="146"/>
        <end position="169"/>
    </location>
</feature>
<gene>
    <name evidence="2" type="ORF">AVDCRST_MAG93-9408</name>
</gene>
<reference evidence="2" key="1">
    <citation type="submission" date="2020-02" db="EMBL/GenBank/DDBJ databases">
        <authorList>
            <person name="Meier V. D."/>
        </authorList>
    </citation>
    <scope>NUCLEOTIDE SEQUENCE</scope>
    <source>
        <strain evidence="2">AVDCRST_MAG93</strain>
    </source>
</reference>
<proteinExistence type="predicted"/>
<organism evidence="2">
    <name type="scientific">uncultured Chloroflexia bacterium</name>
    <dbReference type="NCBI Taxonomy" id="1672391"/>
    <lineage>
        <taxon>Bacteria</taxon>
        <taxon>Bacillati</taxon>
        <taxon>Chloroflexota</taxon>
        <taxon>Chloroflexia</taxon>
        <taxon>environmental samples</taxon>
    </lineage>
</organism>
<feature type="non-terminal residue" evidence="2">
    <location>
        <position position="1"/>
    </location>
</feature>